<dbReference type="InterPro" id="IPR039506">
    <property type="entry name" value="SPOB_a"/>
</dbReference>
<comment type="catalytic activity">
    <reaction evidence="1">
        <text>ATP + protein L-histidine = ADP + protein N-phospho-L-histidine.</text>
        <dbReference type="EC" id="2.7.13.3"/>
    </reaction>
</comment>
<keyword evidence="7 14" id="KW-0812">Transmembrane</keyword>
<dbReference type="GO" id="GO:0016301">
    <property type="term" value="F:kinase activity"/>
    <property type="evidence" value="ECO:0007669"/>
    <property type="project" value="UniProtKB-KW"/>
</dbReference>
<dbReference type="SMART" id="SM00387">
    <property type="entry name" value="HATPase_c"/>
    <property type="match status" value="1"/>
</dbReference>
<evidence type="ECO:0000256" key="10">
    <source>
        <dbReference type="ARBA" id="ARBA00022840"/>
    </source>
</evidence>
<dbReference type="PANTHER" id="PTHR43547">
    <property type="entry name" value="TWO-COMPONENT HISTIDINE KINASE"/>
    <property type="match status" value="1"/>
</dbReference>
<dbReference type="InterPro" id="IPR005467">
    <property type="entry name" value="His_kinase_dom"/>
</dbReference>
<evidence type="ECO:0000256" key="14">
    <source>
        <dbReference type="SAM" id="Phobius"/>
    </source>
</evidence>
<comment type="subcellular location">
    <subcellularLocation>
        <location evidence="2">Cell membrane</location>
        <topology evidence="2">Multi-pass membrane protein</topology>
    </subcellularLocation>
</comment>
<dbReference type="InterPro" id="IPR033463">
    <property type="entry name" value="sCache_3"/>
</dbReference>
<keyword evidence="9 17" id="KW-0418">Kinase</keyword>
<dbReference type="Gene3D" id="3.30.450.20">
    <property type="entry name" value="PAS domain"/>
    <property type="match status" value="2"/>
</dbReference>
<dbReference type="InterPro" id="IPR004358">
    <property type="entry name" value="Sig_transdc_His_kin-like_C"/>
</dbReference>
<dbReference type="PANTHER" id="PTHR43547:SF3">
    <property type="entry name" value="SENSOR PROTEIN CITS"/>
    <property type="match status" value="1"/>
</dbReference>
<gene>
    <name evidence="17" type="ORF">P4T90_20490</name>
</gene>
<evidence type="ECO:0000256" key="8">
    <source>
        <dbReference type="ARBA" id="ARBA00022741"/>
    </source>
</evidence>
<dbReference type="InterPro" id="IPR016120">
    <property type="entry name" value="Sig_transdc_His_kin_SpoOB"/>
</dbReference>
<evidence type="ECO:0000256" key="3">
    <source>
        <dbReference type="ARBA" id="ARBA00012438"/>
    </source>
</evidence>
<dbReference type="SUPFAM" id="SSF55890">
    <property type="entry name" value="Sporulation response regulatory protein Spo0B"/>
    <property type="match status" value="1"/>
</dbReference>
<protein>
    <recommendedName>
        <fullName evidence="3">histidine kinase</fullName>
        <ecNumber evidence="3">2.7.13.3</ecNumber>
    </recommendedName>
</protein>
<evidence type="ECO:0000256" key="9">
    <source>
        <dbReference type="ARBA" id="ARBA00022777"/>
    </source>
</evidence>
<dbReference type="InterPro" id="IPR003594">
    <property type="entry name" value="HATPase_dom"/>
</dbReference>
<dbReference type="Proteomes" id="UP001341444">
    <property type="component" value="Unassembled WGS sequence"/>
</dbReference>
<feature type="domain" description="Histidine kinase" evidence="15">
    <location>
        <begin position="331"/>
        <end position="526"/>
    </location>
</feature>
<keyword evidence="18" id="KW-1185">Reference proteome</keyword>
<keyword evidence="6" id="KW-0808">Transferase</keyword>
<feature type="domain" description="PAS" evidence="16">
    <location>
        <begin position="206"/>
        <end position="247"/>
    </location>
</feature>
<keyword evidence="8" id="KW-0547">Nucleotide-binding</keyword>
<accession>A0ABU6MM01</accession>
<evidence type="ECO:0000256" key="2">
    <source>
        <dbReference type="ARBA" id="ARBA00004651"/>
    </source>
</evidence>
<keyword evidence="12" id="KW-0902">Two-component regulatory system</keyword>
<evidence type="ECO:0000256" key="7">
    <source>
        <dbReference type="ARBA" id="ARBA00022692"/>
    </source>
</evidence>
<dbReference type="Pfam" id="PF14689">
    <property type="entry name" value="SPOB_a"/>
    <property type="match status" value="1"/>
</dbReference>
<dbReference type="CDD" id="cd00130">
    <property type="entry name" value="PAS"/>
    <property type="match status" value="1"/>
</dbReference>
<evidence type="ECO:0000256" key="1">
    <source>
        <dbReference type="ARBA" id="ARBA00000085"/>
    </source>
</evidence>
<dbReference type="InterPro" id="IPR029151">
    <property type="entry name" value="Sensor-like_sf"/>
</dbReference>
<evidence type="ECO:0000256" key="5">
    <source>
        <dbReference type="ARBA" id="ARBA00022553"/>
    </source>
</evidence>
<evidence type="ECO:0000256" key="4">
    <source>
        <dbReference type="ARBA" id="ARBA00022475"/>
    </source>
</evidence>
<feature type="transmembrane region" description="Helical" evidence="14">
    <location>
        <begin position="7"/>
        <end position="30"/>
    </location>
</feature>
<dbReference type="SUPFAM" id="SSF55785">
    <property type="entry name" value="PYP-like sensor domain (PAS domain)"/>
    <property type="match status" value="1"/>
</dbReference>
<keyword evidence="4" id="KW-1003">Cell membrane</keyword>
<sequence>MRFQFKLIVFIGILLLSVIAILVLSFQYMAASTLKQQIGERALNIAETVAISPDIIEGFQQQDPAKTIQPIAEDIRKKTGAQFVVVGNRQGIRYSHPDPDRIGEEMEGGNNQAVLKGHTILEEAVGTLGLSLRGKAPIIDQEGKVIGIVSVGFLTKEIDTTISTYLKRIIYLGIVAFIIGVLGTLFISSRVKNAILGLEPEEIGRLYQEKKAILESIREGIVSIDSKGLITMANQTACKMFGYLSEKELLGKAIQIVYPNSSLLKVLQTGIPEFDQQSRVEDQVIIINSLPVFNYQGKILGAVSSFRNKSELYHLIEELSHVKQYAEALRAQTHEYSNKLYMISGLLQLESYQEAIDFITRESDVHQNLIHFIMEQIPDPMIGGLLIGKFNRARELKVDLEIDRESSFSDVPESIDRNELITIIGNLIDNGIEAVLPSFVTRKLVQVSLIDLGKDLIIEIEDYGMGIPDEISDKIFDLGFSTKLEKSHGIGLSLVKYSIKELHGYLTFTIKPSGGTIFTVMIPKRKEFGVIEQKV</sequence>
<proteinExistence type="predicted"/>
<dbReference type="EMBL" id="JARMAB010000032">
    <property type="protein sequence ID" value="MED1205432.1"/>
    <property type="molecule type" value="Genomic_DNA"/>
</dbReference>
<dbReference type="Gene3D" id="1.10.287.130">
    <property type="match status" value="1"/>
</dbReference>
<dbReference type="RefSeq" id="WP_066263106.1">
    <property type="nucleotide sequence ID" value="NZ_JARMAB010000032.1"/>
</dbReference>
<dbReference type="Pfam" id="PF17203">
    <property type="entry name" value="sCache_3_2"/>
    <property type="match status" value="1"/>
</dbReference>
<dbReference type="SUPFAM" id="SSF55874">
    <property type="entry name" value="ATPase domain of HSP90 chaperone/DNA topoisomerase II/histidine kinase"/>
    <property type="match status" value="1"/>
</dbReference>
<keyword evidence="5" id="KW-0597">Phosphoprotein</keyword>
<dbReference type="InterPro" id="IPR000014">
    <property type="entry name" value="PAS"/>
</dbReference>
<dbReference type="InterPro" id="IPR013767">
    <property type="entry name" value="PAS_fold"/>
</dbReference>
<keyword evidence="10" id="KW-0067">ATP-binding</keyword>
<evidence type="ECO:0000256" key="13">
    <source>
        <dbReference type="ARBA" id="ARBA00023136"/>
    </source>
</evidence>
<dbReference type="InterPro" id="IPR035965">
    <property type="entry name" value="PAS-like_dom_sf"/>
</dbReference>
<dbReference type="Pfam" id="PF02518">
    <property type="entry name" value="HATPase_c"/>
    <property type="match status" value="1"/>
</dbReference>
<dbReference type="PROSITE" id="PS50109">
    <property type="entry name" value="HIS_KIN"/>
    <property type="match status" value="1"/>
</dbReference>
<dbReference type="EC" id="2.7.13.3" evidence="3"/>
<dbReference type="Gene3D" id="3.30.565.10">
    <property type="entry name" value="Histidine kinase-like ATPase, C-terminal domain"/>
    <property type="match status" value="1"/>
</dbReference>
<evidence type="ECO:0000259" key="16">
    <source>
        <dbReference type="PROSITE" id="PS50112"/>
    </source>
</evidence>
<dbReference type="NCBIfam" id="TIGR00229">
    <property type="entry name" value="sensory_box"/>
    <property type="match status" value="1"/>
</dbReference>
<dbReference type="InterPro" id="IPR036890">
    <property type="entry name" value="HATPase_C_sf"/>
</dbReference>
<evidence type="ECO:0000313" key="17">
    <source>
        <dbReference type="EMBL" id="MED1205432.1"/>
    </source>
</evidence>
<name>A0ABU6MM01_9BACI</name>
<comment type="caution">
    <text evidence="17">The sequence shown here is derived from an EMBL/GenBank/DDBJ whole genome shotgun (WGS) entry which is preliminary data.</text>
</comment>
<evidence type="ECO:0000256" key="6">
    <source>
        <dbReference type="ARBA" id="ARBA00022679"/>
    </source>
</evidence>
<keyword evidence="11 14" id="KW-1133">Transmembrane helix</keyword>
<dbReference type="SMART" id="SM00091">
    <property type="entry name" value="PAS"/>
    <property type="match status" value="1"/>
</dbReference>
<organism evidence="17 18">
    <name type="scientific">Heyndrickxia acidicola</name>
    <dbReference type="NCBI Taxonomy" id="209389"/>
    <lineage>
        <taxon>Bacteria</taxon>
        <taxon>Bacillati</taxon>
        <taxon>Bacillota</taxon>
        <taxon>Bacilli</taxon>
        <taxon>Bacillales</taxon>
        <taxon>Bacillaceae</taxon>
        <taxon>Heyndrickxia</taxon>
    </lineage>
</organism>
<evidence type="ECO:0000313" key="18">
    <source>
        <dbReference type="Proteomes" id="UP001341444"/>
    </source>
</evidence>
<reference evidence="17 18" key="1">
    <citation type="submission" date="2023-03" db="EMBL/GenBank/DDBJ databases">
        <title>Bacillus Genome Sequencing.</title>
        <authorList>
            <person name="Dunlap C."/>
        </authorList>
    </citation>
    <scope>NUCLEOTIDE SEQUENCE [LARGE SCALE GENOMIC DNA]</scope>
    <source>
        <strain evidence="17 18">B-23453</strain>
    </source>
</reference>
<evidence type="ECO:0000256" key="11">
    <source>
        <dbReference type="ARBA" id="ARBA00022989"/>
    </source>
</evidence>
<feature type="transmembrane region" description="Helical" evidence="14">
    <location>
        <begin position="169"/>
        <end position="187"/>
    </location>
</feature>
<evidence type="ECO:0000259" key="15">
    <source>
        <dbReference type="PROSITE" id="PS50109"/>
    </source>
</evidence>
<evidence type="ECO:0000256" key="12">
    <source>
        <dbReference type="ARBA" id="ARBA00023012"/>
    </source>
</evidence>
<dbReference type="Pfam" id="PF00989">
    <property type="entry name" value="PAS"/>
    <property type="match status" value="1"/>
</dbReference>
<dbReference type="PRINTS" id="PR00344">
    <property type="entry name" value="BCTRLSENSOR"/>
</dbReference>
<dbReference type="SUPFAM" id="SSF103190">
    <property type="entry name" value="Sensory domain-like"/>
    <property type="match status" value="1"/>
</dbReference>
<keyword evidence="13 14" id="KW-0472">Membrane</keyword>
<dbReference type="PROSITE" id="PS50112">
    <property type="entry name" value="PAS"/>
    <property type="match status" value="1"/>
</dbReference>